<dbReference type="PANTHER" id="PTHR46148:SF59">
    <property type="entry name" value="NUCLEOTIDYLTRANSFERASE, RIBONUCLEASE H"/>
    <property type="match status" value="1"/>
</dbReference>
<protein>
    <submittedName>
        <fullName evidence="1">Putative reverse transcriptase domain-containing protein</fullName>
    </submittedName>
</protein>
<sequence>IRVRCWSSNRIREFVQLGKGQDHMGRSGRSHEYYSCVCVCTGKAGVRDRLFGEKVGHGVPMSVISDRDSLFISRFWVSHQKALGTQLDLSIAYHLETDGQSKWKFSYNNSYPSSIKATPFEALYGRKCRSPIYWSKVGESQFTGPELVRETTKKIVQIKNRLLTARSRQKSYADLKRRLTEFELGDKVMLKVSPWRGVIRFGKCGKIHDTFYISNLKRCFVNDDVVIPLDEVQLDDKLHFVKEPVEIMDRKVKQLKQSRILIVKVCWNSRRGPEFTWEREDFFRSKYPHLFARRRVTRQGKPRDVAS</sequence>
<dbReference type="InterPro" id="IPR012337">
    <property type="entry name" value="RNaseH-like_sf"/>
</dbReference>
<dbReference type="GO" id="GO:0003676">
    <property type="term" value="F:nucleic acid binding"/>
    <property type="evidence" value="ECO:0007669"/>
    <property type="project" value="InterPro"/>
</dbReference>
<organism evidence="1">
    <name type="scientific">Tanacetum cinerariifolium</name>
    <name type="common">Dalmatian daisy</name>
    <name type="synonym">Chrysanthemum cinerariifolium</name>
    <dbReference type="NCBI Taxonomy" id="118510"/>
    <lineage>
        <taxon>Eukaryota</taxon>
        <taxon>Viridiplantae</taxon>
        <taxon>Streptophyta</taxon>
        <taxon>Embryophyta</taxon>
        <taxon>Tracheophyta</taxon>
        <taxon>Spermatophyta</taxon>
        <taxon>Magnoliopsida</taxon>
        <taxon>eudicotyledons</taxon>
        <taxon>Gunneridae</taxon>
        <taxon>Pentapetalae</taxon>
        <taxon>asterids</taxon>
        <taxon>campanulids</taxon>
        <taxon>Asterales</taxon>
        <taxon>Asteraceae</taxon>
        <taxon>Asteroideae</taxon>
        <taxon>Anthemideae</taxon>
        <taxon>Anthemidinae</taxon>
        <taxon>Tanacetum</taxon>
    </lineage>
</organism>
<gene>
    <name evidence="1" type="ORF">Tci_644257</name>
</gene>
<name>A0A699K222_TANCI</name>
<keyword evidence="1" id="KW-0548">Nucleotidyltransferase</keyword>
<evidence type="ECO:0000313" key="1">
    <source>
        <dbReference type="EMBL" id="GFA72285.1"/>
    </source>
</evidence>
<dbReference type="PANTHER" id="PTHR46148">
    <property type="entry name" value="CHROMO DOMAIN-CONTAINING PROTEIN"/>
    <property type="match status" value="1"/>
</dbReference>
<accession>A0A699K222</accession>
<reference evidence="1" key="1">
    <citation type="journal article" date="2019" name="Sci. Rep.">
        <title>Draft genome of Tanacetum cinerariifolium, the natural source of mosquito coil.</title>
        <authorList>
            <person name="Yamashiro T."/>
            <person name="Shiraishi A."/>
            <person name="Satake H."/>
            <person name="Nakayama K."/>
        </authorList>
    </citation>
    <scope>NUCLEOTIDE SEQUENCE</scope>
</reference>
<keyword evidence="1" id="KW-0808">Transferase</keyword>
<comment type="caution">
    <text evidence="1">The sequence shown here is derived from an EMBL/GenBank/DDBJ whole genome shotgun (WGS) entry which is preliminary data.</text>
</comment>
<proteinExistence type="predicted"/>
<dbReference type="AlphaFoldDB" id="A0A699K222"/>
<dbReference type="GO" id="GO:0003964">
    <property type="term" value="F:RNA-directed DNA polymerase activity"/>
    <property type="evidence" value="ECO:0007669"/>
    <property type="project" value="UniProtKB-KW"/>
</dbReference>
<dbReference type="SUPFAM" id="SSF53098">
    <property type="entry name" value="Ribonuclease H-like"/>
    <property type="match status" value="1"/>
</dbReference>
<dbReference type="Gene3D" id="3.30.420.10">
    <property type="entry name" value="Ribonuclease H-like superfamily/Ribonuclease H"/>
    <property type="match status" value="1"/>
</dbReference>
<keyword evidence="1" id="KW-0695">RNA-directed DNA polymerase</keyword>
<dbReference type="InterPro" id="IPR036397">
    <property type="entry name" value="RNaseH_sf"/>
</dbReference>
<feature type="non-terminal residue" evidence="1">
    <location>
        <position position="1"/>
    </location>
</feature>
<dbReference type="EMBL" id="BKCJ010475650">
    <property type="protein sequence ID" value="GFA72285.1"/>
    <property type="molecule type" value="Genomic_DNA"/>
</dbReference>